<dbReference type="GO" id="GO:0071555">
    <property type="term" value="P:cell wall organization"/>
    <property type="evidence" value="ECO:0007669"/>
    <property type="project" value="UniProtKB-KW"/>
</dbReference>
<evidence type="ECO:0000256" key="5">
    <source>
        <dbReference type="ARBA" id="ARBA00023239"/>
    </source>
</evidence>
<keyword evidence="9" id="KW-1185">Reference proteome</keyword>
<dbReference type="PANTHER" id="PTHR30518:SF2">
    <property type="entry name" value="ENDOLYTIC MUREIN TRANSGLYCOSYLASE"/>
    <property type="match status" value="1"/>
</dbReference>
<sequence>MKKIIRIGFILLLLAFFAGGTAYYFIYWPNTQVKDKGIIYIQKGDSFETVLATLQSKGYVENVYTLRKVADWKKYPAYIKSGRYRIQNGMSNNALVNLLRSGNQEAVNFTFHNVRTFQQLAGLVSHQLEMDSLTFLQTVQNPEISRELGFSQENFKAMFIPNTYQLYWNITPRDFVYKMAGEYKKFWNTARREKAAQAGLSPEEVIILASIVEEETVKPEEYPIIAGVYINRLKKDIPLAACPTLKYAWGDFTLQRILTKHTEIDSPYNTYKYLGLPPGPVRLPSIPVIDAVLNYQKHDYLFFCAKSDFSGGHHFSKTLRQHNQYARQYHEALNRKRIYQ</sequence>
<reference evidence="8 9" key="1">
    <citation type="submission" date="2012-01" db="EMBL/GenBank/DDBJ databases">
        <title>The Genome Sequence of Odoribacter laneus YIT 12061.</title>
        <authorList>
            <consortium name="The Broad Institute Genome Sequencing Platform"/>
            <person name="Earl A."/>
            <person name="Ward D."/>
            <person name="Feldgarden M."/>
            <person name="Gevers D."/>
            <person name="Morotomi M."/>
            <person name="Young S.K."/>
            <person name="Zeng Q."/>
            <person name="Gargeya S."/>
            <person name="Fitzgerald M."/>
            <person name="Haas B."/>
            <person name="Abouelleil A."/>
            <person name="Alvarado L."/>
            <person name="Arachchi H.M."/>
            <person name="Berlin A."/>
            <person name="Chapman S.B."/>
            <person name="Gearin G."/>
            <person name="Goldberg J."/>
            <person name="Griggs A."/>
            <person name="Gujja S."/>
            <person name="Hansen M."/>
            <person name="Heiman D."/>
            <person name="Howarth C."/>
            <person name="Larimer J."/>
            <person name="Lui A."/>
            <person name="MacDonald P.J.P."/>
            <person name="McCowen C."/>
            <person name="Montmayeur A."/>
            <person name="Murphy C."/>
            <person name="Neiman D."/>
            <person name="Pearson M."/>
            <person name="Priest M."/>
            <person name="Roberts A."/>
            <person name="Saif S."/>
            <person name="Shea T."/>
            <person name="Sisk P."/>
            <person name="Stolte C."/>
            <person name="Sykes S."/>
            <person name="Wortman J."/>
            <person name="Nusbaum C."/>
            <person name="Birren B."/>
        </authorList>
    </citation>
    <scope>NUCLEOTIDE SEQUENCE [LARGE SCALE GENOMIC DNA]</scope>
    <source>
        <strain evidence="8 9">YIT 12061</strain>
    </source>
</reference>
<dbReference type="CDD" id="cd08010">
    <property type="entry name" value="MltG_like"/>
    <property type="match status" value="1"/>
</dbReference>
<evidence type="ECO:0000256" key="1">
    <source>
        <dbReference type="ARBA" id="ARBA00022475"/>
    </source>
</evidence>
<keyword evidence="5 7" id="KW-0456">Lyase</keyword>
<comment type="similarity">
    <text evidence="7">Belongs to the transglycosylase MltG family.</text>
</comment>
<dbReference type="PATRIC" id="fig|742817.3.peg.981"/>
<dbReference type="InterPro" id="IPR003770">
    <property type="entry name" value="MLTG-like"/>
</dbReference>
<accession>H1DF87</accession>
<dbReference type="GO" id="GO:0008932">
    <property type="term" value="F:lytic endotransglycosylase activity"/>
    <property type="evidence" value="ECO:0007669"/>
    <property type="project" value="UniProtKB-UniRule"/>
</dbReference>
<evidence type="ECO:0000313" key="8">
    <source>
        <dbReference type="EMBL" id="EHP49405.1"/>
    </source>
</evidence>
<proteinExistence type="inferred from homology"/>
<keyword evidence="6 7" id="KW-0961">Cell wall biogenesis/degradation</keyword>
<dbReference type="GeneID" id="98068520"/>
<dbReference type="EC" id="4.2.2.29" evidence="7"/>
<comment type="function">
    <text evidence="7">Functions as a peptidoglycan terminase that cleaves nascent peptidoglycan strands endolytically to terminate their elongation.</text>
</comment>
<dbReference type="Gene3D" id="3.30.1490.480">
    <property type="entry name" value="Endolytic murein transglycosylase"/>
    <property type="match status" value="1"/>
</dbReference>
<gene>
    <name evidence="7" type="primary">mltG</name>
    <name evidence="8" type="ORF">HMPREF9449_00923</name>
</gene>
<evidence type="ECO:0000256" key="3">
    <source>
        <dbReference type="ARBA" id="ARBA00022989"/>
    </source>
</evidence>
<keyword evidence="4 7" id="KW-0472">Membrane</keyword>
<dbReference type="Proteomes" id="UP000004892">
    <property type="component" value="Unassembled WGS sequence"/>
</dbReference>
<keyword evidence="2 7" id="KW-0812">Transmembrane</keyword>
<dbReference type="STRING" id="742817.HMPREF9449_00923"/>
<organism evidence="8 9">
    <name type="scientific">Odoribacter laneus YIT 12061</name>
    <dbReference type="NCBI Taxonomy" id="742817"/>
    <lineage>
        <taxon>Bacteria</taxon>
        <taxon>Pseudomonadati</taxon>
        <taxon>Bacteroidota</taxon>
        <taxon>Bacteroidia</taxon>
        <taxon>Bacteroidales</taxon>
        <taxon>Odoribacteraceae</taxon>
        <taxon>Odoribacter</taxon>
    </lineage>
</organism>
<name>H1DF87_9BACT</name>
<evidence type="ECO:0000256" key="4">
    <source>
        <dbReference type="ARBA" id="ARBA00023136"/>
    </source>
</evidence>
<dbReference type="HAMAP" id="MF_02065">
    <property type="entry name" value="MltG"/>
    <property type="match status" value="1"/>
</dbReference>
<keyword evidence="3 7" id="KW-1133">Transmembrane helix</keyword>
<dbReference type="GO" id="GO:0009252">
    <property type="term" value="P:peptidoglycan biosynthetic process"/>
    <property type="evidence" value="ECO:0007669"/>
    <property type="project" value="UniProtKB-UniRule"/>
</dbReference>
<keyword evidence="1 7" id="KW-1003">Cell membrane</keyword>
<dbReference type="GO" id="GO:0005886">
    <property type="term" value="C:plasma membrane"/>
    <property type="evidence" value="ECO:0007669"/>
    <property type="project" value="UniProtKB-UniRule"/>
</dbReference>
<comment type="caution">
    <text evidence="8">The sequence shown here is derived from an EMBL/GenBank/DDBJ whole genome shotgun (WGS) entry which is preliminary data.</text>
</comment>
<evidence type="ECO:0000256" key="6">
    <source>
        <dbReference type="ARBA" id="ARBA00023316"/>
    </source>
</evidence>
<evidence type="ECO:0000313" key="9">
    <source>
        <dbReference type="Proteomes" id="UP000004892"/>
    </source>
</evidence>
<feature type="site" description="Important for catalytic activity" evidence="7">
    <location>
        <position position="215"/>
    </location>
</feature>
<dbReference type="PANTHER" id="PTHR30518">
    <property type="entry name" value="ENDOLYTIC MUREIN TRANSGLYCOSYLASE"/>
    <property type="match status" value="1"/>
</dbReference>
<dbReference type="NCBIfam" id="TIGR00247">
    <property type="entry name" value="endolytic transglycosylase MltG"/>
    <property type="match status" value="1"/>
</dbReference>
<dbReference type="HOGENOM" id="CLU_025574_2_0_10"/>
<comment type="catalytic activity">
    <reaction evidence="7">
        <text>a peptidoglycan chain = a peptidoglycan chain with N-acetyl-1,6-anhydromuramyl-[peptide] at the reducing end + a peptidoglycan chain with N-acetylglucosamine at the non-reducing end.</text>
        <dbReference type="EC" id="4.2.2.29"/>
    </reaction>
</comment>
<dbReference type="Gene3D" id="3.30.160.60">
    <property type="entry name" value="Classic Zinc Finger"/>
    <property type="match status" value="1"/>
</dbReference>
<dbReference type="RefSeq" id="WP_009136071.1">
    <property type="nucleotide sequence ID" value="NZ_JH594596.1"/>
</dbReference>
<dbReference type="Pfam" id="PF02618">
    <property type="entry name" value="YceG"/>
    <property type="match status" value="1"/>
</dbReference>
<dbReference type="eggNOG" id="COG1559">
    <property type="taxonomic scope" value="Bacteria"/>
</dbReference>
<evidence type="ECO:0000256" key="2">
    <source>
        <dbReference type="ARBA" id="ARBA00022692"/>
    </source>
</evidence>
<dbReference type="EMBL" id="ADMC01000014">
    <property type="protein sequence ID" value="EHP49405.1"/>
    <property type="molecule type" value="Genomic_DNA"/>
</dbReference>
<protein>
    <recommendedName>
        <fullName evidence="7">Endolytic murein transglycosylase</fullName>
        <ecNumber evidence="7">4.2.2.29</ecNumber>
    </recommendedName>
    <alternativeName>
        <fullName evidence="7">Peptidoglycan lytic transglycosylase</fullName>
    </alternativeName>
    <alternativeName>
        <fullName evidence="7">Peptidoglycan polymerization terminase</fullName>
    </alternativeName>
</protein>
<dbReference type="AlphaFoldDB" id="H1DF87"/>
<evidence type="ECO:0000256" key="7">
    <source>
        <dbReference type="HAMAP-Rule" id="MF_02065"/>
    </source>
</evidence>